<sequence>MHFSELTPEQHKFVIRHTQRLVNSFQHWTGRSLGAVPSELRSALIAPPDVSAKLLFQAPFVILSHGTEADPILNYGNHQALMLWEMDWVTFTQMPSRKTAEPIDRKARSRLLSEAKTKGYTENYQGIRISSTGKRFWIEDVLLWTVLDEKGATCGQAATFAHWNYLNVSSTNGR</sequence>
<proteinExistence type="predicted"/>
<organism evidence="2 3">
    <name type="scientific">Myxacorys almedinensis A</name>
    <dbReference type="NCBI Taxonomy" id="2690445"/>
    <lineage>
        <taxon>Bacteria</taxon>
        <taxon>Bacillati</taxon>
        <taxon>Cyanobacteriota</taxon>
        <taxon>Cyanophyceae</taxon>
        <taxon>Leptolyngbyales</taxon>
        <taxon>Leptolyngbyaceae</taxon>
        <taxon>Myxacorys</taxon>
        <taxon>Myxacorys almedinensis</taxon>
    </lineage>
</organism>
<protein>
    <submittedName>
        <fullName evidence="2">MEKHLA domain-containing protein</fullName>
    </submittedName>
</protein>
<keyword evidence="3" id="KW-1185">Reference proteome</keyword>
<reference evidence="2" key="1">
    <citation type="submission" date="2019-12" db="EMBL/GenBank/DDBJ databases">
        <title>High-Quality draft genome sequences of three cyanobacteria isolated from the limestone walls of the Old Cathedral of Coimbra.</title>
        <authorList>
            <person name="Tiago I."/>
            <person name="Soares F."/>
            <person name="Portugal A."/>
        </authorList>
    </citation>
    <scope>NUCLEOTIDE SEQUENCE</scope>
    <source>
        <strain evidence="2">A</strain>
    </source>
</reference>
<evidence type="ECO:0000313" key="2">
    <source>
        <dbReference type="EMBL" id="NDJ19854.1"/>
    </source>
</evidence>
<comment type="caution">
    <text evidence="2">The sequence shown here is derived from an EMBL/GenBank/DDBJ whole genome shotgun (WGS) entry which is preliminary data.</text>
</comment>
<dbReference type="RefSeq" id="WP_162425378.1">
    <property type="nucleotide sequence ID" value="NZ_WVIE01000043.1"/>
</dbReference>
<dbReference type="Pfam" id="PF08670">
    <property type="entry name" value="MEKHLA"/>
    <property type="match status" value="1"/>
</dbReference>
<dbReference type="InterPro" id="IPR013978">
    <property type="entry name" value="MEKHLA"/>
</dbReference>
<feature type="domain" description="MEKHLA" evidence="1">
    <location>
        <begin position="16"/>
        <end position="164"/>
    </location>
</feature>
<accession>A0A8J7Z4W0</accession>
<name>A0A8J7Z4W0_9CYAN</name>
<dbReference type="Proteomes" id="UP000646053">
    <property type="component" value="Unassembled WGS sequence"/>
</dbReference>
<dbReference type="AlphaFoldDB" id="A0A8J7Z4W0"/>
<gene>
    <name evidence="2" type="ORF">GS601_21630</name>
</gene>
<evidence type="ECO:0000259" key="1">
    <source>
        <dbReference type="Pfam" id="PF08670"/>
    </source>
</evidence>
<dbReference type="EMBL" id="WVIE01000043">
    <property type="protein sequence ID" value="NDJ19854.1"/>
    <property type="molecule type" value="Genomic_DNA"/>
</dbReference>
<evidence type="ECO:0000313" key="3">
    <source>
        <dbReference type="Proteomes" id="UP000646053"/>
    </source>
</evidence>